<comment type="caution">
    <text evidence="2">The sequence shown here is derived from an EMBL/GenBank/DDBJ whole genome shotgun (WGS) entry which is preliminary data.</text>
</comment>
<evidence type="ECO:0000256" key="1">
    <source>
        <dbReference type="SAM" id="MobiDB-lite"/>
    </source>
</evidence>
<dbReference type="EMBL" id="JALLPB020000079">
    <property type="protein sequence ID" value="KAL3821919.1"/>
    <property type="molecule type" value="Genomic_DNA"/>
</dbReference>
<sequence length="661" mass="73801">MRRRSRGGSSSSSMSSSLAYTDDVVQVAGTIDDERRRWLLPCHPNVTDLIAVLLVQSGSPSLSSMILSRLLETIDIYHPVLTNRRSDKYVVFGARECHGRDDDGNASIDGNDNDIDDDDDNDDDDNDGFVSCIEDEVEDDGRSDASSGGKDDDRSEIMWSALTAECYLPMLRLLDGEVHASLLRRMAEWGVDGGEIHSRYHFSPSFSSHLGRTIHGWTSSWFCSVDSMPMSVAARVVDFLMASHPAMPIYLSMAILCHPVQRVKFVLPPQAALHHHPSPVAIDDIFKNLARDVSSWKYSRGIADGGGQRADRFDDDDDDFDVCNALENQRDRHELLVANFVEEAISIAISFIKRVPPRELHRVGVLLPRLGHEEYGRFESRITPWTRRSTAPTDHAMIRRLYDNGTLDPIGRRDRRRTVAEKYRIALDAAGLSMGCPVVMPNSRTLSGSSSRGSRNVISAIILGIALCVISQRQSMQYPIKVRELDLLTNVGNHQNLVPITNYFHVLPRPPPANDVSSSTPPSIDDSSADKMTSLRVGAATDALVKTWQTIIERPHRLGGDGERRISKARYDESMGGMFHFSGSGEVGNVSRRSDDRLLILGQQNEEKEMTHHSVRIHRKLGKCMASSSRLILGMWKQANQVFVGFRRGYIALVENDDFFL</sequence>
<proteinExistence type="predicted"/>
<keyword evidence="3" id="KW-1185">Reference proteome</keyword>
<reference evidence="2 3" key="1">
    <citation type="submission" date="2024-10" db="EMBL/GenBank/DDBJ databases">
        <title>Updated reference genomes for cyclostephanoid diatoms.</title>
        <authorList>
            <person name="Roberts W.R."/>
            <person name="Alverson A.J."/>
        </authorList>
    </citation>
    <scope>NUCLEOTIDE SEQUENCE [LARGE SCALE GENOMIC DNA]</scope>
    <source>
        <strain evidence="2 3">AJA228-03</strain>
    </source>
</reference>
<dbReference type="Proteomes" id="UP001530377">
    <property type="component" value="Unassembled WGS sequence"/>
</dbReference>
<protein>
    <submittedName>
        <fullName evidence="2">Uncharacterized protein</fullName>
    </submittedName>
</protein>
<gene>
    <name evidence="2" type="ORF">ACHAXA_008959</name>
</gene>
<feature type="compositionally biased region" description="Acidic residues" evidence="1">
    <location>
        <begin position="111"/>
        <end position="141"/>
    </location>
</feature>
<evidence type="ECO:0000313" key="2">
    <source>
        <dbReference type="EMBL" id="KAL3821919.1"/>
    </source>
</evidence>
<evidence type="ECO:0000313" key="3">
    <source>
        <dbReference type="Proteomes" id="UP001530377"/>
    </source>
</evidence>
<organism evidence="2 3">
    <name type="scientific">Cyclostephanos tholiformis</name>
    <dbReference type="NCBI Taxonomy" id="382380"/>
    <lineage>
        <taxon>Eukaryota</taxon>
        <taxon>Sar</taxon>
        <taxon>Stramenopiles</taxon>
        <taxon>Ochrophyta</taxon>
        <taxon>Bacillariophyta</taxon>
        <taxon>Coscinodiscophyceae</taxon>
        <taxon>Thalassiosirophycidae</taxon>
        <taxon>Stephanodiscales</taxon>
        <taxon>Stephanodiscaceae</taxon>
        <taxon>Cyclostephanos</taxon>
    </lineage>
</organism>
<feature type="region of interest" description="Disordered" evidence="1">
    <location>
        <begin position="101"/>
        <end position="153"/>
    </location>
</feature>
<dbReference type="AlphaFoldDB" id="A0ABD3SBJ4"/>
<name>A0ABD3SBJ4_9STRA</name>
<accession>A0ABD3SBJ4</accession>